<feature type="signal peptide" evidence="5">
    <location>
        <begin position="1"/>
        <end position="17"/>
    </location>
</feature>
<dbReference type="PANTHER" id="PTHR10913">
    <property type="entry name" value="FOLLISTATIN-RELATED"/>
    <property type="match status" value="1"/>
</dbReference>
<dbReference type="PROSITE" id="PS51465">
    <property type="entry name" value="KAZAL_2"/>
    <property type="match status" value="4"/>
</dbReference>
<feature type="domain" description="Kazal-like" evidence="6">
    <location>
        <begin position="179"/>
        <end position="230"/>
    </location>
</feature>
<dbReference type="SMART" id="SM00280">
    <property type="entry name" value="KAZAL"/>
    <property type="match status" value="4"/>
</dbReference>
<protein>
    <recommendedName>
        <fullName evidence="6">Kazal-like domain-containing protein</fullName>
    </recommendedName>
</protein>
<keyword evidence="2" id="KW-0722">Serine protease inhibitor</keyword>
<dbReference type="PANTHER" id="PTHR10913:SF45">
    <property type="entry name" value="FOLLISTATIN, ISOFORM A-RELATED"/>
    <property type="match status" value="1"/>
</dbReference>
<dbReference type="Gene3D" id="3.30.60.30">
    <property type="match status" value="4"/>
</dbReference>
<keyword evidence="5" id="KW-0732">Signal</keyword>
<organism evidence="7 8">
    <name type="scientific">Pythium oligandrum</name>
    <name type="common">Mycoparasitic fungus</name>
    <dbReference type="NCBI Taxonomy" id="41045"/>
    <lineage>
        <taxon>Eukaryota</taxon>
        <taxon>Sar</taxon>
        <taxon>Stramenopiles</taxon>
        <taxon>Oomycota</taxon>
        <taxon>Peronosporomycetes</taxon>
        <taxon>Pythiales</taxon>
        <taxon>Pythiaceae</taxon>
        <taxon>Pythium</taxon>
    </lineage>
</organism>
<evidence type="ECO:0000256" key="5">
    <source>
        <dbReference type="SAM" id="SignalP"/>
    </source>
</evidence>
<name>A0A8K1C991_PYTOL</name>
<evidence type="ECO:0000256" key="2">
    <source>
        <dbReference type="ARBA" id="ARBA00022900"/>
    </source>
</evidence>
<dbReference type="Pfam" id="PF00050">
    <property type="entry name" value="Kazal_1"/>
    <property type="match status" value="3"/>
</dbReference>
<feature type="domain" description="Kazal-like" evidence="6">
    <location>
        <begin position="14"/>
        <end position="67"/>
    </location>
</feature>
<dbReference type="InterPro" id="IPR050653">
    <property type="entry name" value="Prot_Inhib_GrowthFact_Antg"/>
</dbReference>
<keyword evidence="1" id="KW-0646">Protease inhibitor</keyword>
<feature type="chain" id="PRO_5035420157" description="Kazal-like domain-containing protein" evidence="5">
    <location>
        <begin position="18"/>
        <end position="282"/>
    </location>
</feature>
<evidence type="ECO:0000256" key="3">
    <source>
        <dbReference type="ARBA" id="ARBA00023157"/>
    </source>
</evidence>
<feature type="domain" description="Kazal-like" evidence="6">
    <location>
        <begin position="125"/>
        <end position="176"/>
    </location>
</feature>
<evidence type="ECO:0000256" key="1">
    <source>
        <dbReference type="ARBA" id="ARBA00022690"/>
    </source>
</evidence>
<sequence>MKVIATLLALTAALVTAHDCKVVHCDATDNTPVCGSDGKTYQSQCFLEFAKCRDETLKMVHTKPCGSTVVKIRTNKLMAAPASGPKKEELHDHEEEDDDDDDDEEEEEDDDDDESESEEEVKVVKKKTDACVKPCTRELDRVCGSDGKTYNNKCLFENAKCEDSTLKIVLEDSCPEKKESKPAKCTKPCTRELDYVCGSDGKTYNNKCLFENAKCEDSTLKIVLEDSCPEKKESKPAKCEKPCTRELDYVCGSDGKTYNNPCLLANAQCANASLTLVKDNAC</sequence>
<evidence type="ECO:0000313" key="7">
    <source>
        <dbReference type="EMBL" id="TMW58523.1"/>
    </source>
</evidence>
<accession>A0A8K1C991</accession>
<dbReference type="AlphaFoldDB" id="A0A8K1C991"/>
<dbReference type="OrthoDB" id="60813at2759"/>
<dbReference type="Proteomes" id="UP000794436">
    <property type="component" value="Unassembled WGS sequence"/>
</dbReference>
<comment type="caution">
    <text evidence="7">The sequence shown here is derived from an EMBL/GenBank/DDBJ whole genome shotgun (WGS) entry which is preliminary data.</text>
</comment>
<dbReference type="EMBL" id="SPLM01000111">
    <property type="protein sequence ID" value="TMW58523.1"/>
    <property type="molecule type" value="Genomic_DNA"/>
</dbReference>
<dbReference type="CDD" id="cd00104">
    <property type="entry name" value="KAZAL_FS"/>
    <property type="match status" value="3"/>
</dbReference>
<evidence type="ECO:0000259" key="6">
    <source>
        <dbReference type="PROSITE" id="PS51465"/>
    </source>
</evidence>
<dbReference type="GO" id="GO:0030154">
    <property type="term" value="P:cell differentiation"/>
    <property type="evidence" value="ECO:0007669"/>
    <property type="project" value="TreeGrafter"/>
</dbReference>
<keyword evidence="8" id="KW-1185">Reference proteome</keyword>
<dbReference type="InterPro" id="IPR002350">
    <property type="entry name" value="Kazal_dom"/>
</dbReference>
<reference evidence="7" key="1">
    <citation type="submission" date="2019-03" db="EMBL/GenBank/DDBJ databases">
        <title>Long read genome sequence of the mycoparasitic Pythium oligandrum ATCC 38472 isolated from sugarbeet rhizosphere.</title>
        <authorList>
            <person name="Gaulin E."/>
        </authorList>
    </citation>
    <scope>NUCLEOTIDE SEQUENCE</scope>
    <source>
        <strain evidence="7">ATCC 38472_TT</strain>
    </source>
</reference>
<dbReference type="InterPro" id="IPR036058">
    <property type="entry name" value="Kazal_dom_sf"/>
</dbReference>
<keyword evidence="3" id="KW-1015">Disulfide bond</keyword>
<dbReference type="SUPFAM" id="SSF100895">
    <property type="entry name" value="Kazal-type serine protease inhibitors"/>
    <property type="match status" value="4"/>
</dbReference>
<evidence type="ECO:0000256" key="4">
    <source>
        <dbReference type="SAM" id="MobiDB-lite"/>
    </source>
</evidence>
<dbReference type="Pfam" id="PF07648">
    <property type="entry name" value="Kazal_2"/>
    <property type="match status" value="1"/>
</dbReference>
<feature type="region of interest" description="Disordered" evidence="4">
    <location>
        <begin position="79"/>
        <end position="122"/>
    </location>
</feature>
<gene>
    <name evidence="7" type="ORF">Poli38472_010082</name>
</gene>
<feature type="compositionally biased region" description="Acidic residues" evidence="4">
    <location>
        <begin position="94"/>
        <end position="119"/>
    </location>
</feature>
<dbReference type="GO" id="GO:0005576">
    <property type="term" value="C:extracellular region"/>
    <property type="evidence" value="ECO:0007669"/>
    <property type="project" value="TreeGrafter"/>
</dbReference>
<proteinExistence type="predicted"/>
<evidence type="ECO:0000313" key="8">
    <source>
        <dbReference type="Proteomes" id="UP000794436"/>
    </source>
</evidence>
<feature type="domain" description="Kazal-like" evidence="6">
    <location>
        <begin position="233"/>
        <end position="282"/>
    </location>
</feature>